<organism evidence="2 3">
    <name type="scientific">Candidatus Lactobacillus pullistercoris</name>
    <dbReference type="NCBI Taxonomy" id="2838636"/>
    <lineage>
        <taxon>Bacteria</taxon>
        <taxon>Bacillati</taxon>
        <taxon>Bacillota</taxon>
        <taxon>Bacilli</taxon>
        <taxon>Lactobacillales</taxon>
        <taxon>Lactobacillaceae</taxon>
        <taxon>Lactobacillus</taxon>
    </lineage>
</organism>
<name>A0A9E2KS66_9LACO</name>
<dbReference type="Proteomes" id="UP000823844">
    <property type="component" value="Unassembled WGS sequence"/>
</dbReference>
<gene>
    <name evidence="2" type="ORF">H9806_08570</name>
</gene>
<feature type="transmembrane region" description="Helical" evidence="1">
    <location>
        <begin position="20"/>
        <end position="39"/>
    </location>
</feature>
<keyword evidence="1" id="KW-0812">Transmembrane</keyword>
<dbReference type="EMBL" id="JAHLFT010000110">
    <property type="protein sequence ID" value="MBU3829149.1"/>
    <property type="molecule type" value="Genomic_DNA"/>
</dbReference>
<dbReference type="AlphaFoldDB" id="A0A9E2KS66"/>
<proteinExistence type="predicted"/>
<evidence type="ECO:0000313" key="3">
    <source>
        <dbReference type="Proteomes" id="UP000823844"/>
    </source>
</evidence>
<comment type="caution">
    <text evidence="2">The sequence shown here is derived from an EMBL/GenBank/DDBJ whole genome shotgun (WGS) entry which is preliminary data.</text>
</comment>
<feature type="non-terminal residue" evidence="2">
    <location>
        <position position="1"/>
    </location>
</feature>
<keyword evidence="1" id="KW-1133">Transmembrane helix</keyword>
<reference evidence="2" key="2">
    <citation type="submission" date="2021-04" db="EMBL/GenBank/DDBJ databases">
        <authorList>
            <person name="Gilroy R."/>
        </authorList>
    </citation>
    <scope>NUCLEOTIDE SEQUENCE</scope>
    <source>
        <strain evidence="2">F6-686</strain>
    </source>
</reference>
<evidence type="ECO:0000313" key="2">
    <source>
        <dbReference type="EMBL" id="MBU3829149.1"/>
    </source>
</evidence>
<sequence length="64" mass="7675">FVKNFFSSLCRLAFNLTTVKYITCTLLFSQIFLLVRIIYETPGRVVILFDYRTFFQHIYSHEIS</sequence>
<evidence type="ECO:0000256" key="1">
    <source>
        <dbReference type="SAM" id="Phobius"/>
    </source>
</evidence>
<accession>A0A9E2KS66</accession>
<keyword evidence="1" id="KW-0472">Membrane</keyword>
<protein>
    <submittedName>
        <fullName evidence="2">Uncharacterized protein</fullName>
    </submittedName>
</protein>
<reference evidence="2" key="1">
    <citation type="journal article" date="2021" name="PeerJ">
        <title>Extensive microbial diversity within the chicken gut microbiome revealed by metagenomics and culture.</title>
        <authorList>
            <person name="Gilroy R."/>
            <person name="Ravi A."/>
            <person name="Getino M."/>
            <person name="Pursley I."/>
            <person name="Horton D.L."/>
            <person name="Alikhan N.F."/>
            <person name="Baker D."/>
            <person name="Gharbi K."/>
            <person name="Hall N."/>
            <person name="Watson M."/>
            <person name="Adriaenssens E.M."/>
            <person name="Foster-Nyarko E."/>
            <person name="Jarju S."/>
            <person name="Secka A."/>
            <person name="Antonio M."/>
            <person name="Oren A."/>
            <person name="Chaudhuri R.R."/>
            <person name="La Ragione R."/>
            <person name="Hildebrand F."/>
            <person name="Pallen M.J."/>
        </authorList>
    </citation>
    <scope>NUCLEOTIDE SEQUENCE</scope>
    <source>
        <strain evidence="2">F6-686</strain>
    </source>
</reference>